<dbReference type="Gene3D" id="3.40.50.150">
    <property type="entry name" value="Vaccinia Virus protein VP39"/>
    <property type="match status" value="1"/>
</dbReference>
<dbReference type="EMBL" id="JACJII010000001">
    <property type="protein sequence ID" value="MBA9002699.1"/>
    <property type="molecule type" value="Genomic_DNA"/>
</dbReference>
<evidence type="ECO:0000313" key="2">
    <source>
        <dbReference type="EMBL" id="MBA9002699.1"/>
    </source>
</evidence>
<gene>
    <name evidence="2" type="ORF">HNR21_001581</name>
</gene>
<protein>
    <submittedName>
        <fullName evidence="2">Ubiquinone/menaquinone biosynthesis C-methylase UbiE</fullName>
    </submittedName>
</protein>
<dbReference type="InterPro" id="IPR013216">
    <property type="entry name" value="Methyltransf_11"/>
</dbReference>
<evidence type="ECO:0000259" key="1">
    <source>
        <dbReference type="Pfam" id="PF08241"/>
    </source>
</evidence>
<dbReference type="Pfam" id="PF08241">
    <property type="entry name" value="Methyltransf_11"/>
    <property type="match status" value="1"/>
</dbReference>
<keyword evidence="3" id="KW-1185">Reference proteome</keyword>
<organism evidence="2 3">
    <name type="scientific">Thermomonospora cellulosilytica</name>
    <dbReference type="NCBI Taxonomy" id="1411118"/>
    <lineage>
        <taxon>Bacteria</taxon>
        <taxon>Bacillati</taxon>
        <taxon>Actinomycetota</taxon>
        <taxon>Actinomycetes</taxon>
        <taxon>Streptosporangiales</taxon>
        <taxon>Thermomonosporaceae</taxon>
        <taxon>Thermomonospora</taxon>
    </lineage>
</organism>
<dbReference type="InterPro" id="IPR050508">
    <property type="entry name" value="Methyltransf_Superfamily"/>
</dbReference>
<dbReference type="Proteomes" id="UP000539313">
    <property type="component" value="Unassembled WGS sequence"/>
</dbReference>
<dbReference type="SUPFAM" id="SSF53335">
    <property type="entry name" value="S-adenosyl-L-methionine-dependent methyltransferases"/>
    <property type="match status" value="1"/>
</dbReference>
<feature type="domain" description="Methyltransferase type 11" evidence="1">
    <location>
        <begin position="57"/>
        <end position="156"/>
    </location>
</feature>
<comment type="caution">
    <text evidence="2">The sequence shown here is derived from an EMBL/GenBank/DDBJ whole genome shotgun (WGS) entry which is preliminary data.</text>
</comment>
<dbReference type="CDD" id="cd02440">
    <property type="entry name" value="AdoMet_MTases"/>
    <property type="match status" value="1"/>
</dbReference>
<dbReference type="AlphaFoldDB" id="A0A7W3R7M8"/>
<dbReference type="InterPro" id="IPR029063">
    <property type="entry name" value="SAM-dependent_MTases_sf"/>
</dbReference>
<reference evidence="2 3" key="1">
    <citation type="submission" date="2020-08" db="EMBL/GenBank/DDBJ databases">
        <title>Sequencing the genomes of 1000 actinobacteria strains.</title>
        <authorList>
            <person name="Klenk H.-P."/>
        </authorList>
    </citation>
    <scope>NUCLEOTIDE SEQUENCE [LARGE SCALE GENOMIC DNA]</scope>
    <source>
        <strain evidence="2 3">DSM 45823</strain>
    </source>
</reference>
<evidence type="ECO:0000313" key="3">
    <source>
        <dbReference type="Proteomes" id="UP000539313"/>
    </source>
</evidence>
<dbReference type="RefSeq" id="WP_182704650.1">
    <property type="nucleotide sequence ID" value="NZ_JACJII010000001.1"/>
</dbReference>
<dbReference type="GO" id="GO:0032259">
    <property type="term" value="P:methylation"/>
    <property type="evidence" value="ECO:0007669"/>
    <property type="project" value="UniProtKB-KW"/>
</dbReference>
<dbReference type="PANTHER" id="PTHR42912:SF95">
    <property type="entry name" value="METHYLTRANSFERASE TYPE 11 DOMAIN-CONTAINING PROTEIN"/>
    <property type="match status" value="1"/>
</dbReference>
<dbReference type="PANTHER" id="PTHR42912">
    <property type="entry name" value="METHYLTRANSFERASE"/>
    <property type="match status" value="1"/>
</dbReference>
<sequence length="207" mass="22309">MDTQERSWAFDQPVSSPFARPEGLLGRLAGVIMRRTNRRDQQEVLGLLDIRPGQDVLEVGYGPGALVRLLAERTRAARILGVDPSGEMRAAAAKLNRAAVAAGRVDLRTGTAADTGLPDQSADVVVSVNNVAIWPDLNAGLRELHRVLRPGGTLLIAWHGGAGATRLARSLRLPEDKLTHLNDALATTFTQATRHRLSTLDAFTATR</sequence>
<dbReference type="GO" id="GO:0008757">
    <property type="term" value="F:S-adenosylmethionine-dependent methyltransferase activity"/>
    <property type="evidence" value="ECO:0007669"/>
    <property type="project" value="InterPro"/>
</dbReference>
<proteinExistence type="predicted"/>
<name>A0A7W3R7M8_9ACTN</name>
<keyword evidence="2" id="KW-0830">Ubiquinone</keyword>
<accession>A0A7W3R7M8</accession>
<keyword evidence="2" id="KW-0489">Methyltransferase</keyword>
<keyword evidence="2" id="KW-0808">Transferase</keyword>